<keyword evidence="4" id="KW-0949">S-adenosyl-L-methionine</keyword>
<accession>A0A1G9N0G4</accession>
<evidence type="ECO:0000313" key="8">
    <source>
        <dbReference type="Proteomes" id="UP000199475"/>
    </source>
</evidence>
<keyword evidence="8" id="KW-1185">Reference proteome</keyword>
<dbReference type="RefSeq" id="WP_093253525.1">
    <property type="nucleotide sequence ID" value="NZ_FNGP01000006.1"/>
</dbReference>
<dbReference type="GO" id="GO:0032259">
    <property type="term" value="P:methylation"/>
    <property type="evidence" value="ECO:0007669"/>
    <property type="project" value="UniProtKB-KW"/>
</dbReference>
<protein>
    <submittedName>
        <fullName evidence="7">Methyltransferase small domain-containing protein</fullName>
    </submittedName>
</protein>
<sequence>MSLREVLRHARYDADGVLERIGELGQEGLQRNITVPATVALAGQHDELATLIRLFILQEEVGMEEAAFLLDDAADFLEQTEHGVRALVDIRPYGSEDDGASGWAVADLTPGMDTATTPTRRDYVLGVSSASTTLAQMTMRTQIGSALDLGTGCGVQSLHLSRHAERVVATDVNARALKLARVTAELSGAEVDFRQGSLFEPVQGEKFDLIVSNPPYVMSPPSDSRLMYRETNFSGDELLQAILREAPRHLNPGGSIQLLVNWAVVDGQPWEERIRGWVEGNGMDLFVLERERMDKFSYIELWLADAGLAGSEEWVYAYDRWLKYFEDLGIEEVGMGWLLMTDAGRATPHVRIESWPHAVHQPVGEVFARHRSAVDAATLPLDDLLASRPRIVDVTQETFGEPGAADPEYIVLRQSTGLRRAMKVDTVLAAVLGSLDGDLTVGQVIAAVAELLEKDPTALSLEIAPKVREALEEQYLRLD</sequence>
<dbReference type="SUPFAM" id="SSF53335">
    <property type="entry name" value="S-adenosyl-L-methionine-dependent methyltransferases"/>
    <property type="match status" value="1"/>
</dbReference>
<dbReference type="AlphaFoldDB" id="A0A1G9N0G4"/>
<dbReference type="InterPro" id="IPR055487">
    <property type="entry name" value="DUF7059"/>
</dbReference>
<dbReference type="InterPro" id="IPR007848">
    <property type="entry name" value="Small_mtfrase_dom"/>
</dbReference>
<dbReference type="InterPro" id="IPR029063">
    <property type="entry name" value="SAM-dependent_MTases_sf"/>
</dbReference>
<dbReference type="GO" id="GO:0035657">
    <property type="term" value="C:eRF1 methyltransferase complex"/>
    <property type="evidence" value="ECO:0007669"/>
    <property type="project" value="TreeGrafter"/>
</dbReference>
<evidence type="ECO:0000313" key="7">
    <source>
        <dbReference type="EMBL" id="SDL79365.1"/>
    </source>
</evidence>
<evidence type="ECO:0000256" key="3">
    <source>
        <dbReference type="ARBA" id="ARBA00022679"/>
    </source>
</evidence>
<dbReference type="OrthoDB" id="129465at2"/>
<dbReference type="STRING" id="686624.SAMN04488242_2834"/>
<dbReference type="GO" id="GO:0003676">
    <property type="term" value="F:nucleic acid binding"/>
    <property type="evidence" value="ECO:0007669"/>
    <property type="project" value="InterPro"/>
</dbReference>
<dbReference type="GO" id="GO:0008757">
    <property type="term" value="F:S-adenosylmethionine-dependent methyltransferase activity"/>
    <property type="evidence" value="ECO:0007669"/>
    <property type="project" value="TreeGrafter"/>
</dbReference>
<gene>
    <name evidence="7" type="ORF">SAMN04488242_2834</name>
</gene>
<dbReference type="InterPro" id="IPR052190">
    <property type="entry name" value="Euk-Arch_PrmC-MTase"/>
</dbReference>
<dbReference type="PROSITE" id="PS00092">
    <property type="entry name" value="N6_MTASE"/>
    <property type="match status" value="1"/>
</dbReference>
<dbReference type="CDD" id="cd02440">
    <property type="entry name" value="AdoMet_MTases"/>
    <property type="match status" value="1"/>
</dbReference>
<dbReference type="Pfam" id="PF23186">
    <property type="entry name" value="DUF7059"/>
    <property type="match status" value="1"/>
</dbReference>
<reference evidence="7 8" key="1">
    <citation type="submission" date="2016-10" db="EMBL/GenBank/DDBJ databases">
        <authorList>
            <person name="de Groot N.N."/>
        </authorList>
    </citation>
    <scope>NUCLEOTIDE SEQUENCE [LARGE SCALE GENOMIC DNA]</scope>
    <source>
        <strain evidence="7 8">CGMCC 1.9159</strain>
    </source>
</reference>
<dbReference type="Gene3D" id="3.40.50.150">
    <property type="entry name" value="Vaccinia Virus protein VP39"/>
    <property type="match status" value="1"/>
</dbReference>
<evidence type="ECO:0000259" key="6">
    <source>
        <dbReference type="Pfam" id="PF23186"/>
    </source>
</evidence>
<evidence type="ECO:0000256" key="1">
    <source>
        <dbReference type="ARBA" id="ARBA00006149"/>
    </source>
</evidence>
<keyword evidence="2 7" id="KW-0489">Methyltransferase</keyword>
<dbReference type="PANTHER" id="PTHR45875:SF1">
    <property type="entry name" value="METHYLTRANSFERASE N6AMT1"/>
    <property type="match status" value="1"/>
</dbReference>
<name>A0A1G9N0G4_9ACTN</name>
<dbReference type="EMBL" id="FNGP01000006">
    <property type="protein sequence ID" value="SDL79365.1"/>
    <property type="molecule type" value="Genomic_DNA"/>
</dbReference>
<feature type="domain" description="Methyltransferase small" evidence="5">
    <location>
        <begin position="130"/>
        <end position="261"/>
    </location>
</feature>
<evidence type="ECO:0000259" key="5">
    <source>
        <dbReference type="Pfam" id="PF05175"/>
    </source>
</evidence>
<dbReference type="Pfam" id="PF05175">
    <property type="entry name" value="MTS"/>
    <property type="match status" value="1"/>
</dbReference>
<comment type="similarity">
    <text evidence="1">Belongs to the eukaryotic/archaeal PrmC-related family.</text>
</comment>
<dbReference type="Proteomes" id="UP000199475">
    <property type="component" value="Unassembled WGS sequence"/>
</dbReference>
<organism evidence="7 8">
    <name type="scientific">Tessaracoccus oleiagri</name>
    <dbReference type="NCBI Taxonomy" id="686624"/>
    <lineage>
        <taxon>Bacteria</taxon>
        <taxon>Bacillati</taxon>
        <taxon>Actinomycetota</taxon>
        <taxon>Actinomycetes</taxon>
        <taxon>Propionibacteriales</taxon>
        <taxon>Propionibacteriaceae</taxon>
        <taxon>Tessaracoccus</taxon>
    </lineage>
</organism>
<evidence type="ECO:0000256" key="4">
    <source>
        <dbReference type="ARBA" id="ARBA00022691"/>
    </source>
</evidence>
<dbReference type="PANTHER" id="PTHR45875">
    <property type="entry name" value="METHYLTRANSFERASE N6AMT1"/>
    <property type="match status" value="1"/>
</dbReference>
<dbReference type="GO" id="GO:0008170">
    <property type="term" value="F:N-methyltransferase activity"/>
    <property type="evidence" value="ECO:0007669"/>
    <property type="project" value="UniProtKB-ARBA"/>
</dbReference>
<dbReference type="InterPro" id="IPR002052">
    <property type="entry name" value="DNA_methylase_N6_adenine_CS"/>
</dbReference>
<keyword evidence="3 7" id="KW-0808">Transferase</keyword>
<feature type="domain" description="DUF7059" evidence="6">
    <location>
        <begin position="10"/>
        <end position="79"/>
    </location>
</feature>
<dbReference type="GO" id="GO:0008276">
    <property type="term" value="F:protein methyltransferase activity"/>
    <property type="evidence" value="ECO:0007669"/>
    <property type="project" value="TreeGrafter"/>
</dbReference>
<proteinExistence type="inferred from homology"/>
<evidence type="ECO:0000256" key="2">
    <source>
        <dbReference type="ARBA" id="ARBA00022603"/>
    </source>
</evidence>